<evidence type="ECO:0000256" key="7">
    <source>
        <dbReference type="ARBA" id="ARBA00023136"/>
    </source>
</evidence>
<keyword evidence="7 8" id="KW-0472">Membrane</keyword>
<name>A0A1G7V0Q2_9LACT</name>
<dbReference type="STRING" id="120956.SAMN05421791_11318"/>
<dbReference type="InterPro" id="IPR038770">
    <property type="entry name" value="Na+/solute_symporter_sf"/>
</dbReference>
<dbReference type="InterPro" id="IPR004776">
    <property type="entry name" value="Mem_transp_PIN-like"/>
</dbReference>
<dbReference type="Pfam" id="PF03547">
    <property type="entry name" value="Mem_trans"/>
    <property type="match status" value="1"/>
</dbReference>
<dbReference type="EMBL" id="FNCK01000013">
    <property type="protein sequence ID" value="SDG52939.1"/>
    <property type="molecule type" value="Genomic_DNA"/>
</dbReference>
<dbReference type="Gene3D" id="1.20.1530.20">
    <property type="match status" value="1"/>
</dbReference>
<dbReference type="AlphaFoldDB" id="A0A1G7V0Q2"/>
<feature type="transmembrane region" description="Helical" evidence="8">
    <location>
        <begin position="229"/>
        <end position="247"/>
    </location>
</feature>
<evidence type="ECO:0000313" key="9">
    <source>
        <dbReference type="EMBL" id="SDG52939.1"/>
    </source>
</evidence>
<feature type="transmembrane region" description="Helical" evidence="8">
    <location>
        <begin position="130"/>
        <end position="152"/>
    </location>
</feature>
<evidence type="ECO:0000256" key="3">
    <source>
        <dbReference type="ARBA" id="ARBA00022448"/>
    </source>
</evidence>
<proteinExistence type="inferred from homology"/>
<gene>
    <name evidence="9" type="ORF">SAMN05421791_11318</name>
</gene>
<dbReference type="PANTHER" id="PTHR36838">
    <property type="entry name" value="AUXIN EFFLUX CARRIER FAMILY PROTEIN"/>
    <property type="match status" value="1"/>
</dbReference>
<keyword evidence="3" id="KW-0813">Transport</keyword>
<protein>
    <recommendedName>
        <fullName evidence="11">Membrane transport protein</fullName>
    </recommendedName>
</protein>
<feature type="transmembrane region" description="Helical" evidence="8">
    <location>
        <begin position="6"/>
        <end position="26"/>
    </location>
</feature>
<evidence type="ECO:0000256" key="8">
    <source>
        <dbReference type="SAM" id="Phobius"/>
    </source>
</evidence>
<organism evidence="9 10">
    <name type="scientific">Facklamia miroungae</name>
    <dbReference type="NCBI Taxonomy" id="120956"/>
    <lineage>
        <taxon>Bacteria</taxon>
        <taxon>Bacillati</taxon>
        <taxon>Bacillota</taxon>
        <taxon>Bacilli</taxon>
        <taxon>Lactobacillales</taxon>
        <taxon>Aerococcaceae</taxon>
        <taxon>Facklamia</taxon>
    </lineage>
</organism>
<feature type="transmembrane region" description="Helical" evidence="8">
    <location>
        <begin position="259"/>
        <end position="278"/>
    </location>
</feature>
<evidence type="ECO:0008006" key="11">
    <source>
        <dbReference type="Google" id="ProtNLM"/>
    </source>
</evidence>
<reference evidence="9 10" key="1">
    <citation type="submission" date="2016-10" db="EMBL/GenBank/DDBJ databases">
        <authorList>
            <person name="de Groot N.N."/>
        </authorList>
    </citation>
    <scope>NUCLEOTIDE SEQUENCE [LARGE SCALE GENOMIC DNA]</scope>
    <source>
        <strain evidence="9 10">ATCC BAA-466</strain>
    </source>
</reference>
<keyword evidence="6 8" id="KW-1133">Transmembrane helix</keyword>
<keyword evidence="5 8" id="KW-0812">Transmembrane</keyword>
<dbReference type="PANTHER" id="PTHR36838:SF1">
    <property type="entry name" value="SLR1864 PROTEIN"/>
    <property type="match status" value="1"/>
</dbReference>
<evidence type="ECO:0000256" key="1">
    <source>
        <dbReference type="ARBA" id="ARBA00004651"/>
    </source>
</evidence>
<feature type="transmembrane region" description="Helical" evidence="8">
    <location>
        <begin position="68"/>
        <end position="90"/>
    </location>
</feature>
<feature type="transmembrane region" description="Helical" evidence="8">
    <location>
        <begin position="38"/>
        <end position="56"/>
    </location>
</feature>
<feature type="transmembrane region" description="Helical" evidence="8">
    <location>
        <begin position="290"/>
        <end position="309"/>
    </location>
</feature>
<dbReference type="OrthoDB" id="9798064at2"/>
<keyword evidence="10" id="KW-1185">Reference proteome</keyword>
<comment type="subcellular location">
    <subcellularLocation>
        <location evidence="1">Cell membrane</location>
        <topology evidence="1">Multi-pass membrane protein</topology>
    </subcellularLocation>
</comment>
<evidence type="ECO:0000256" key="4">
    <source>
        <dbReference type="ARBA" id="ARBA00022475"/>
    </source>
</evidence>
<dbReference type="Proteomes" id="UP000199708">
    <property type="component" value="Unassembled WGS sequence"/>
</dbReference>
<dbReference type="GO" id="GO:0005886">
    <property type="term" value="C:plasma membrane"/>
    <property type="evidence" value="ECO:0007669"/>
    <property type="project" value="UniProtKB-SubCell"/>
</dbReference>
<evidence type="ECO:0000256" key="6">
    <source>
        <dbReference type="ARBA" id="ARBA00022989"/>
    </source>
</evidence>
<evidence type="ECO:0000256" key="5">
    <source>
        <dbReference type="ARBA" id="ARBA00022692"/>
    </source>
</evidence>
<accession>A0A1G7V0Q2</accession>
<evidence type="ECO:0000313" key="10">
    <source>
        <dbReference type="Proteomes" id="UP000199708"/>
    </source>
</evidence>
<evidence type="ECO:0000256" key="2">
    <source>
        <dbReference type="ARBA" id="ARBA00010145"/>
    </source>
</evidence>
<feature type="transmembrane region" description="Helical" evidence="8">
    <location>
        <begin position="102"/>
        <end position="124"/>
    </location>
</feature>
<comment type="similarity">
    <text evidence="2">Belongs to the auxin efflux carrier (TC 2.A.69) family.</text>
</comment>
<dbReference type="GO" id="GO:0055085">
    <property type="term" value="P:transmembrane transport"/>
    <property type="evidence" value="ECO:0007669"/>
    <property type="project" value="InterPro"/>
</dbReference>
<sequence length="310" mass="34775">MQLDFMSTLQSVLVLFILIIIGFWAGRWKLISAQGQKDITNLVLYITMPATIFNAMQLDFNIERVQRAFTIIIIVTVCYILMLLLGWLIAKRTNLTLAEQDVFRVALLLSNTSFMGYPIVSNLLGEEALFYAVIGAGFLFEVVSWSIGIYLMGRNGSGKVVFNWKKIVLSPGILSILVGLIFFLFSWQVPQPVDKVLNILSPATSPLAMIVVGLILSRSNVAKIFANKFLYVQAFFKLILIPLLILFTLKALNFSNYELIIPTIMLGMPTASYVAMFAQNYDNHPEFASQMVFMTSLLSIVSIPLITLLF</sequence>
<feature type="transmembrane region" description="Helical" evidence="8">
    <location>
        <begin position="199"/>
        <end position="217"/>
    </location>
</feature>
<feature type="transmembrane region" description="Helical" evidence="8">
    <location>
        <begin position="164"/>
        <end position="187"/>
    </location>
</feature>
<dbReference type="RefSeq" id="WP_090290445.1">
    <property type="nucleotide sequence ID" value="NZ_FNCK01000013.1"/>
</dbReference>
<keyword evidence="4" id="KW-1003">Cell membrane</keyword>